<evidence type="ECO:0000313" key="17">
    <source>
        <dbReference type="Proteomes" id="UP001442364"/>
    </source>
</evidence>
<keyword evidence="11 12" id="KW-0804">Transcription</keyword>
<dbReference type="InterPro" id="IPR034151">
    <property type="entry name" value="TOPRIM_DnaG_bac"/>
</dbReference>
<evidence type="ECO:0000256" key="8">
    <source>
        <dbReference type="ARBA" id="ARBA00022833"/>
    </source>
</evidence>
<keyword evidence="7 12" id="KW-0863">Zinc-finger</keyword>
<evidence type="ECO:0000256" key="1">
    <source>
        <dbReference type="ARBA" id="ARBA00022478"/>
    </source>
</evidence>
<proteinExistence type="inferred from homology"/>
<dbReference type="SUPFAM" id="SSF56731">
    <property type="entry name" value="DNA primase core"/>
    <property type="match status" value="1"/>
</dbReference>
<dbReference type="Proteomes" id="UP001442364">
    <property type="component" value="Unassembled WGS sequence"/>
</dbReference>
<dbReference type="HAMAP" id="MF_00974">
    <property type="entry name" value="DNA_primase_DnaG"/>
    <property type="match status" value="1"/>
</dbReference>
<reference evidence="16 17" key="1">
    <citation type="submission" date="2024-03" db="EMBL/GenBank/DDBJ databases">
        <title>Human intestinal bacterial collection.</title>
        <authorList>
            <person name="Pauvert C."/>
            <person name="Hitch T.C.A."/>
            <person name="Clavel T."/>
        </authorList>
    </citation>
    <scope>NUCLEOTIDE SEQUENCE [LARGE SCALE GENOMIC DNA]</scope>
    <source>
        <strain evidence="16 17">CLA-AA-H255</strain>
    </source>
</reference>
<evidence type="ECO:0000256" key="5">
    <source>
        <dbReference type="ARBA" id="ARBA00022705"/>
    </source>
</evidence>
<dbReference type="Pfam" id="PF08275">
    <property type="entry name" value="DNAG_N"/>
    <property type="match status" value="1"/>
</dbReference>
<dbReference type="Gene3D" id="1.10.860.10">
    <property type="entry name" value="DNAb Helicase, Chain A"/>
    <property type="match status" value="1"/>
</dbReference>
<comment type="cofactor">
    <cofactor evidence="12 13">
        <name>Zn(2+)</name>
        <dbReference type="ChEBI" id="CHEBI:29105"/>
    </cofactor>
    <text evidence="12 13">Binds 1 zinc ion per monomer.</text>
</comment>
<keyword evidence="9" id="KW-0460">Magnesium</keyword>
<dbReference type="PIRSF" id="PIRSF002811">
    <property type="entry name" value="DnaG"/>
    <property type="match status" value="1"/>
</dbReference>
<comment type="catalytic activity">
    <reaction evidence="12">
        <text>ssDNA + n NTP = ssDNA/pppN(pN)n-1 hybrid + (n-1) diphosphate.</text>
        <dbReference type="EC" id="2.7.7.101"/>
    </reaction>
</comment>
<protein>
    <recommendedName>
        <fullName evidence="12 13">DNA primase</fullName>
        <ecNumber evidence="12">2.7.7.101</ecNumber>
    </recommendedName>
</protein>
<dbReference type="InterPro" id="IPR006295">
    <property type="entry name" value="DNA_primase_DnaG"/>
</dbReference>
<keyword evidence="6 12" id="KW-0479">Metal-binding</keyword>
<comment type="caution">
    <text evidence="16">The sequence shown here is derived from an EMBL/GenBank/DDBJ whole genome shotgun (WGS) entry which is preliminary data.</text>
</comment>
<dbReference type="SUPFAM" id="SSF48024">
    <property type="entry name" value="N-terminal domain of DnaB helicase"/>
    <property type="match status" value="1"/>
</dbReference>
<keyword evidence="4 12" id="KW-0548">Nucleotidyltransferase</keyword>
<gene>
    <name evidence="12 16" type="primary">dnaG</name>
    <name evidence="16" type="ORF">WMO14_07655</name>
</gene>
<evidence type="ECO:0000256" key="6">
    <source>
        <dbReference type="ARBA" id="ARBA00022723"/>
    </source>
</evidence>
<name>A0ABV1BVH9_9FIRM</name>
<dbReference type="InterPro" id="IPR006171">
    <property type="entry name" value="TOPRIM_dom"/>
</dbReference>
<dbReference type="SUPFAM" id="SSF57783">
    <property type="entry name" value="Zinc beta-ribbon"/>
    <property type="match status" value="1"/>
</dbReference>
<keyword evidence="5 12" id="KW-0235">DNA replication</keyword>
<comment type="similarity">
    <text evidence="12 13">Belongs to the DnaG primase family.</text>
</comment>
<dbReference type="Gene3D" id="3.90.980.10">
    <property type="entry name" value="DNA primase, catalytic core, N-terminal domain"/>
    <property type="match status" value="1"/>
</dbReference>
<evidence type="ECO:0000256" key="11">
    <source>
        <dbReference type="ARBA" id="ARBA00023163"/>
    </source>
</evidence>
<dbReference type="Pfam" id="PF13155">
    <property type="entry name" value="Toprim_2"/>
    <property type="match status" value="1"/>
</dbReference>
<dbReference type="InterPro" id="IPR036185">
    <property type="entry name" value="DNA_heli_DnaB-like_N_sf"/>
</dbReference>
<dbReference type="EC" id="2.7.7.101" evidence="12"/>
<evidence type="ECO:0000256" key="12">
    <source>
        <dbReference type="HAMAP-Rule" id="MF_00974"/>
    </source>
</evidence>
<dbReference type="PANTHER" id="PTHR30313:SF2">
    <property type="entry name" value="DNA PRIMASE"/>
    <property type="match status" value="1"/>
</dbReference>
<evidence type="ECO:0000256" key="2">
    <source>
        <dbReference type="ARBA" id="ARBA00022515"/>
    </source>
</evidence>
<keyword evidence="1 12" id="KW-0240">DNA-directed RNA polymerase</keyword>
<sequence>MMYSSEVIEEVISRNDIVDVISGYIKLKKNGSSYVGLCPFHNEKSPSFSVSGTKQMYHCFGCGVGGNVITFVMEYENYTFPEAVKMLGERAGMELPETDYSAEDRKDRDIKTRLLEINKIAATYYYHQLKSEAGKSGLDYLVKRGLSDKTINSFGLGYAPQSTGELYRMLKDKGYDDGILKESGLFTYEKGVRDKFWNRVIFPIMDINNKVIGFGGRVMGDAKPKYLNSPETKLFDKSRNLYGLNAARTARKNNLIICEGYMDVISLHQAGFTQAVASLGTALTPGHARLMKRYTDNVLITYDSDEAGVKAALRAIPILKEAGLSTRVINMRPYKDPDEFIKALGTESFQDRIDKAQNSFMYEIGIIEKNYNRSDPEGETSFEKEVASRLVVFKEKLERENYLKAVCRQYMIPEDGMRDMVIRLGSNEGIMAKHDTYTAKENTPIRKKRENGVRQAEKILLTWMIEDGDIYEKVSKFISPDDFVDPVFKDVAAKIYEQYETGQINPAAIISSYMDTSMHNEIAAMFSAELSDSLNKLEREKTLNDTVIKVKKNSLDTKLDNATDARAMQDIINQQMKLNNIHINL</sequence>
<comment type="subunit">
    <text evidence="12">Monomer. Interacts with DnaB.</text>
</comment>
<organism evidence="16 17">
    <name type="scientific">[Lactobacillus] rogosae</name>
    <dbReference type="NCBI Taxonomy" id="706562"/>
    <lineage>
        <taxon>Bacteria</taxon>
        <taxon>Bacillati</taxon>
        <taxon>Bacillota</taxon>
        <taxon>Clostridia</taxon>
        <taxon>Lachnospirales</taxon>
        <taxon>Lachnospiraceae</taxon>
        <taxon>Lachnospira</taxon>
    </lineage>
</organism>
<evidence type="ECO:0000256" key="13">
    <source>
        <dbReference type="PIRNR" id="PIRNR002811"/>
    </source>
</evidence>
<evidence type="ECO:0000259" key="14">
    <source>
        <dbReference type="SMART" id="SM00400"/>
    </source>
</evidence>
<dbReference type="RefSeq" id="WP_055176617.1">
    <property type="nucleotide sequence ID" value="NZ_JBBMER010000004.1"/>
</dbReference>
<evidence type="ECO:0000256" key="4">
    <source>
        <dbReference type="ARBA" id="ARBA00022695"/>
    </source>
</evidence>
<evidence type="ECO:0000256" key="7">
    <source>
        <dbReference type="ARBA" id="ARBA00022771"/>
    </source>
</evidence>
<accession>A0ABV1BVH9</accession>
<dbReference type="Gene3D" id="3.90.580.10">
    <property type="entry name" value="Zinc finger, CHC2-type domain"/>
    <property type="match status" value="1"/>
</dbReference>
<dbReference type="InterPro" id="IPR016136">
    <property type="entry name" value="DNA_helicase_N/primase_C"/>
</dbReference>
<dbReference type="Gene3D" id="3.40.1360.10">
    <property type="match status" value="1"/>
</dbReference>
<dbReference type="EMBL" id="JBBMER010000004">
    <property type="protein sequence ID" value="MEQ2379754.1"/>
    <property type="molecule type" value="Genomic_DNA"/>
</dbReference>
<feature type="domain" description="Zinc finger CHC2-type" evidence="14">
    <location>
        <begin position="34"/>
        <end position="88"/>
    </location>
</feature>
<keyword evidence="3 12" id="KW-0808">Transferase</keyword>
<feature type="zinc finger region" description="CHC2-type" evidence="12">
    <location>
        <begin position="38"/>
        <end position="62"/>
    </location>
</feature>
<dbReference type="Pfam" id="PF01807">
    <property type="entry name" value="Zn_ribbon_DnaG"/>
    <property type="match status" value="1"/>
</dbReference>
<feature type="domain" description="Toprim" evidence="15">
    <location>
        <begin position="253"/>
        <end position="324"/>
    </location>
</feature>
<keyword evidence="10 12" id="KW-0238">DNA-binding</keyword>
<dbReference type="SMART" id="SM00493">
    <property type="entry name" value="TOPRIM"/>
    <property type="match status" value="1"/>
</dbReference>
<dbReference type="InterPro" id="IPR013264">
    <property type="entry name" value="DNAG_N"/>
</dbReference>
<dbReference type="InterPro" id="IPR050219">
    <property type="entry name" value="DnaG_primase"/>
</dbReference>
<dbReference type="CDD" id="cd03364">
    <property type="entry name" value="TOPRIM_DnaG_primases"/>
    <property type="match status" value="1"/>
</dbReference>
<evidence type="ECO:0000259" key="15">
    <source>
        <dbReference type="SMART" id="SM00493"/>
    </source>
</evidence>
<evidence type="ECO:0000256" key="3">
    <source>
        <dbReference type="ARBA" id="ARBA00022679"/>
    </source>
</evidence>
<dbReference type="InterPro" id="IPR037068">
    <property type="entry name" value="DNA_primase_core_N_sf"/>
</dbReference>
<keyword evidence="2 12" id="KW-0639">Primosome</keyword>
<evidence type="ECO:0000313" key="16">
    <source>
        <dbReference type="EMBL" id="MEQ2379754.1"/>
    </source>
</evidence>
<evidence type="ECO:0000256" key="9">
    <source>
        <dbReference type="ARBA" id="ARBA00022842"/>
    </source>
</evidence>
<dbReference type="InterPro" id="IPR030846">
    <property type="entry name" value="DnaG_bac"/>
</dbReference>
<dbReference type="SMART" id="SM00400">
    <property type="entry name" value="ZnF_CHCC"/>
    <property type="match status" value="1"/>
</dbReference>
<evidence type="ECO:0000256" key="10">
    <source>
        <dbReference type="ARBA" id="ARBA00023125"/>
    </source>
</evidence>
<comment type="domain">
    <text evidence="12">Contains an N-terminal zinc-binding domain, a central core domain that contains the primase activity, and a C-terminal DnaB-binding domain.</text>
</comment>
<keyword evidence="8 12" id="KW-0862">Zinc</keyword>
<dbReference type="InterPro" id="IPR002694">
    <property type="entry name" value="Znf_CHC2"/>
</dbReference>
<dbReference type="InterPro" id="IPR036977">
    <property type="entry name" value="DNA_primase_Znf_CHC2"/>
</dbReference>
<dbReference type="NCBIfam" id="TIGR01391">
    <property type="entry name" value="dnaG"/>
    <property type="match status" value="1"/>
</dbReference>
<dbReference type="PANTHER" id="PTHR30313">
    <property type="entry name" value="DNA PRIMASE"/>
    <property type="match status" value="1"/>
</dbReference>
<comment type="function">
    <text evidence="12 13">RNA polymerase that catalyzes the synthesis of short RNA molecules used as primers for DNA polymerase during DNA replication.</text>
</comment>
<keyword evidence="17" id="KW-1185">Reference proteome</keyword>